<dbReference type="PANTHER" id="PTHR10584">
    <property type="entry name" value="SUGAR KINASE"/>
    <property type="match status" value="1"/>
</dbReference>
<evidence type="ECO:0000256" key="1">
    <source>
        <dbReference type="ARBA" id="ARBA00022679"/>
    </source>
</evidence>
<gene>
    <name evidence="5" type="ORF">SAMN05877838_0291</name>
</gene>
<sequence>MATIVVIGGAHIDRKGWLSAPHRPGASNPGHWHTEPGGGAFNAARNLVRLGHQVSLVAPRGGDAAADLVARAAEEAGMEDCPLTFLDRATPSYSAILEPDGNLVTALADMALYDMVPARRLLSARLRKRLAAADLLLADSNLPETALAALADAACELDLPLAVIAVSPAKVVRWKSSLGKITCLAMNSAEAAALTGRQAGTSGAWVSHLAQTGLRGGLITAGSDPVTAFTTSPQDRDQGRQVITLQPPPLDQLQDVTGAGDALASGYLDGLLAGGSLQSNLVRGIALARLTTGVCGPVRLDLSQAMLAQALEAMPKPSQIQTPMQDSHP</sequence>
<dbReference type="PROSITE" id="PS00584">
    <property type="entry name" value="PFKB_KINASES_2"/>
    <property type="match status" value="1"/>
</dbReference>
<evidence type="ECO:0000256" key="3">
    <source>
        <dbReference type="SAM" id="MobiDB-lite"/>
    </source>
</evidence>
<accession>A0A286HLG3</accession>
<evidence type="ECO:0000256" key="2">
    <source>
        <dbReference type="ARBA" id="ARBA00022777"/>
    </source>
</evidence>
<dbReference type="Gene3D" id="3.40.1190.20">
    <property type="match status" value="1"/>
</dbReference>
<dbReference type="PANTHER" id="PTHR10584:SF166">
    <property type="entry name" value="RIBOKINASE"/>
    <property type="match status" value="1"/>
</dbReference>
<dbReference type="InterPro" id="IPR029056">
    <property type="entry name" value="Ribokinase-like"/>
</dbReference>
<dbReference type="Proteomes" id="UP000219465">
    <property type="component" value="Unassembled WGS sequence"/>
</dbReference>
<dbReference type="InterPro" id="IPR011611">
    <property type="entry name" value="PfkB_dom"/>
</dbReference>
<proteinExistence type="predicted"/>
<feature type="domain" description="Carbohydrate kinase PfkB" evidence="4">
    <location>
        <begin position="1"/>
        <end position="294"/>
    </location>
</feature>
<dbReference type="GO" id="GO:0016301">
    <property type="term" value="F:kinase activity"/>
    <property type="evidence" value="ECO:0007669"/>
    <property type="project" value="UniProtKB-KW"/>
</dbReference>
<evidence type="ECO:0000259" key="4">
    <source>
        <dbReference type="Pfam" id="PF00294"/>
    </source>
</evidence>
<name>A0A286HLG3_9HYPH</name>
<evidence type="ECO:0000313" key="6">
    <source>
        <dbReference type="Proteomes" id="UP000219465"/>
    </source>
</evidence>
<dbReference type="AlphaFoldDB" id="A0A286HLG3"/>
<dbReference type="InterPro" id="IPR002173">
    <property type="entry name" value="Carboh/pur_kinase_PfkB_CS"/>
</dbReference>
<keyword evidence="2 5" id="KW-0418">Kinase</keyword>
<dbReference type="SUPFAM" id="SSF53613">
    <property type="entry name" value="Ribokinase-like"/>
    <property type="match status" value="1"/>
</dbReference>
<keyword evidence="1" id="KW-0808">Transferase</keyword>
<dbReference type="OrthoDB" id="9806249at2"/>
<protein>
    <submittedName>
        <fullName evidence="5">Sugar/nucleoside kinase (Ribokinase family)</fullName>
    </submittedName>
</protein>
<dbReference type="Pfam" id="PF00294">
    <property type="entry name" value="PfkB"/>
    <property type="match status" value="1"/>
</dbReference>
<keyword evidence="6" id="KW-1185">Reference proteome</keyword>
<evidence type="ECO:0000313" key="5">
    <source>
        <dbReference type="EMBL" id="SOE08567.1"/>
    </source>
</evidence>
<dbReference type="RefSeq" id="WP_097106391.1">
    <property type="nucleotide sequence ID" value="NZ_OCPC01000001.1"/>
</dbReference>
<reference evidence="6" key="1">
    <citation type="submission" date="2017-08" db="EMBL/GenBank/DDBJ databases">
        <authorList>
            <person name="Varghese N."/>
            <person name="Submissions S."/>
        </authorList>
    </citation>
    <scope>NUCLEOTIDE SEQUENCE [LARGE SCALE GENOMIC DNA]</scope>
    <source>
        <strain evidence="6">KCTC 23107</strain>
    </source>
</reference>
<organism evidence="5 6">
    <name type="scientific">Hoeflea halophila</name>
    <dbReference type="NCBI Taxonomy" id="714899"/>
    <lineage>
        <taxon>Bacteria</taxon>
        <taxon>Pseudomonadati</taxon>
        <taxon>Pseudomonadota</taxon>
        <taxon>Alphaproteobacteria</taxon>
        <taxon>Hyphomicrobiales</taxon>
        <taxon>Rhizobiaceae</taxon>
        <taxon>Hoeflea</taxon>
    </lineage>
</organism>
<dbReference type="EMBL" id="OCPC01000001">
    <property type="protein sequence ID" value="SOE08567.1"/>
    <property type="molecule type" value="Genomic_DNA"/>
</dbReference>
<feature type="region of interest" description="Disordered" evidence="3">
    <location>
        <begin position="18"/>
        <end position="38"/>
    </location>
</feature>